<reference evidence="2 3" key="2">
    <citation type="journal article" date="2016" name="Genome Announc.">
        <title>Complete Genome Sequence of Sphingopyxis terrae Strain 203-1 (NBRC 111660), a Polyethylene Glycol Degrader.</title>
        <authorList>
            <person name="Ohtsubo Y."/>
            <person name="Nonoyama S."/>
            <person name="Nagata Y."/>
            <person name="Numata M."/>
            <person name="Tsuchikane K."/>
            <person name="Hosoyama A."/>
            <person name="Yamazoe A."/>
            <person name="Tsuda M."/>
            <person name="Fujita N."/>
            <person name="Kawai F."/>
        </authorList>
    </citation>
    <scope>NUCLEOTIDE SEQUENCE [LARGE SCALE GENOMIC DNA]</scope>
    <source>
        <strain evidence="2 3">203-1</strain>
    </source>
</reference>
<dbReference type="Pfam" id="PF01814">
    <property type="entry name" value="Hemerythrin"/>
    <property type="match status" value="1"/>
</dbReference>
<protein>
    <recommendedName>
        <fullName evidence="1">Hemerythrin-like domain-containing protein</fullName>
    </recommendedName>
</protein>
<dbReference type="InterPro" id="IPR012312">
    <property type="entry name" value="Hemerythrin-like"/>
</dbReference>
<reference evidence="3" key="1">
    <citation type="submission" date="2015-11" db="EMBL/GenBank/DDBJ databases">
        <title>Complete genome sequence of a polyethylene glycol-degrading strain Sphingopyxis terrae strain 203-1 (NBRC 15098).</title>
        <authorList>
            <person name="Yoshiyuki O."/>
            <person name="Shouta N."/>
            <person name="Nagata Y."/>
            <person name="Numata M."/>
            <person name="Tsuchikane K."/>
            <person name="Hosoyama A."/>
            <person name="Yamazoe A."/>
            <person name="Tsuda M."/>
            <person name="Fujita N."/>
            <person name="Kawai F."/>
        </authorList>
    </citation>
    <scope>NUCLEOTIDE SEQUENCE [LARGE SCALE GENOMIC DNA]</scope>
    <source>
        <strain evidence="3">203-1</strain>
    </source>
</reference>
<dbReference type="AlphaFoldDB" id="A0A142W266"/>
<evidence type="ECO:0000259" key="1">
    <source>
        <dbReference type="Pfam" id="PF01814"/>
    </source>
</evidence>
<organism evidence="2 3">
    <name type="scientific">Sphingopyxis terrae subsp. terrae NBRC 15098</name>
    <dbReference type="NCBI Taxonomy" id="1219058"/>
    <lineage>
        <taxon>Bacteria</taxon>
        <taxon>Pseudomonadati</taxon>
        <taxon>Pseudomonadota</taxon>
        <taxon>Alphaproteobacteria</taxon>
        <taxon>Sphingomonadales</taxon>
        <taxon>Sphingomonadaceae</taxon>
        <taxon>Sphingopyxis</taxon>
    </lineage>
</organism>
<proteinExistence type="predicted"/>
<dbReference type="KEGG" id="ster:AOA14_16190"/>
<sequence>MTPNIFKTMRGPLDNTAALLGAAAAGFAVGLVANLGRKAAVQSLTTLKGQWDEGLKAEHRLTMKLFDALESTDESDARKRKALLLQLQHALAKHAFEEENVVYPAMRDHGQIVEADKLVHDHGYVKQYLFDLSEMDAADPAWIAKVREFRAEIEAHVEEEEQRLFPRLKAALGDEGNKHVTAVMNKAGFAAA</sequence>
<accession>A0A142W266</accession>
<name>A0A142W266_9SPHN</name>
<evidence type="ECO:0000313" key="2">
    <source>
        <dbReference type="EMBL" id="AMU96146.1"/>
    </source>
</evidence>
<dbReference type="Proteomes" id="UP000076234">
    <property type="component" value="Chromosome"/>
</dbReference>
<dbReference type="PANTHER" id="PTHR35585:SF1">
    <property type="entry name" value="HHE DOMAIN PROTEIN (AFU_ORTHOLOGUE AFUA_4G00730)"/>
    <property type="match status" value="1"/>
</dbReference>
<feature type="domain" description="Hemerythrin-like" evidence="1">
    <location>
        <begin position="54"/>
        <end position="168"/>
    </location>
</feature>
<dbReference type="RefSeq" id="WP_062902533.1">
    <property type="nucleotide sequence ID" value="NZ_CP013342.1"/>
</dbReference>
<dbReference type="Gene3D" id="1.20.120.520">
    <property type="entry name" value="nmb1532 protein domain like"/>
    <property type="match status" value="1"/>
</dbReference>
<dbReference type="EMBL" id="CP013342">
    <property type="protein sequence ID" value="AMU96146.1"/>
    <property type="molecule type" value="Genomic_DNA"/>
</dbReference>
<dbReference type="STRING" id="1219058.AOA14_16190"/>
<evidence type="ECO:0000313" key="3">
    <source>
        <dbReference type="Proteomes" id="UP000076234"/>
    </source>
</evidence>
<gene>
    <name evidence="2" type="ORF">AOA14_16190</name>
</gene>
<dbReference type="PANTHER" id="PTHR35585">
    <property type="entry name" value="HHE DOMAIN PROTEIN (AFU_ORTHOLOGUE AFUA_4G00730)"/>
    <property type="match status" value="1"/>
</dbReference>